<dbReference type="InterPro" id="IPR018934">
    <property type="entry name" value="RIO_dom"/>
</dbReference>
<comment type="similarity">
    <text evidence="1">Belongs to the protein kinase superfamily. RIO-type Ser/Thr kinase family.</text>
</comment>
<dbReference type="InterPro" id="IPR051272">
    <property type="entry name" value="RIO-type_Ser/Thr_kinase"/>
</dbReference>
<comment type="caution">
    <text evidence="14">The sequence shown here is derived from an EMBL/GenBank/DDBJ whole genome shotgun (WGS) entry which is preliminary data.</text>
</comment>
<dbReference type="AlphaFoldDB" id="A0A967EAM7"/>
<evidence type="ECO:0000256" key="3">
    <source>
        <dbReference type="ARBA" id="ARBA00022527"/>
    </source>
</evidence>
<keyword evidence="9" id="KW-0460">Magnesium</keyword>
<keyword evidence="7 14" id="KW-0418">Kinase</keyword>
<feature type="domain" description="RIO kinase" evidence="13">
    <location>
        <begin position="47"/>
        <end position="275"/>
    </location>
</feature>
<evidence type="ECO:0000256" key="6">
    <source>
        <dbReference type="ARBA" id="ARBA00022741"/>
    </source>
</evidence>
<organism evidence="14 15">
    <name type="scientific">Metallococcus carri</name>
    <dbReference type="NCBI Taxonomy" id="1656884"/>
    <lineage>
        <taxon>Bacteria</taxon>
        <taxon>Bacillati</taxon>
        <taxon>Actinomycetota</taxon>
        <taxon>Actinomycetes</taxon>
        <taxon>Micrococcales</taxon>
        <taxon>Dermacoccaceae</taxon>
        <taxon>Metallococcus</taxon>
    </lineage>
</organism>
<evidence type="ECO:0000256" key="7">
    <source>
        <dbReference type="ARBA" id="ARBA00022777"/>
    </source>
</evidence>
<evidence type="ECO:0000256" key="10">
    <source>
        <dbReference type="ARBA" id="ARBA00047899"/>
    </source>
</evidence>
<evidence type="ECO:0000256" key="8">
    <source>
        <dbReference type="ARBA" id="ARBA00022840"/>
    </source>
</evidence>
<evidence type="ECO:0000313" key="15">
    <source>
        <dbReference type="Proteomes" id="UP000744769"/>
    </source>
</evidence>
<gene>
    <name evidence="14" type="ORF">G9U51_09755</name>
</gene>
<evidence type="ECO:0000256" key="12">
    <source>
        <dbReference type="SAM" id="MobiDB-lite"/>
    </source>
</evidence>
<evidence type="ECO:0000256" key="4">
    <source>
        <dbReference type="ARBA" id="ARBA00022679"/>
    </source>
</evidence>
<keyword evidence="3 14" id="KW-0723">Serine/threonine-protein kinase</keyword>
<dbReference type="GO" id="GO:0004674">
    <property type="term" value="F:protein serine/threonine kinase activity"/>
    <property type="evidence" value="ECO:0007669"/>
    <property type="project" value="UniProtKB-KW"/>
</dbReference>
<feature type="compositionally biased region" description="Basic and acidic residues" evidence="12">
    <location>
        <begin position="34"/>
        <end position="43"/>
    </location>
</feature>
<evidence type="ECO:0000256" key="2">
    <source>
        <dbReference type="ARBA" id="ARBA00012513"/>
    </source>
</evidence>
<evidence type="ECO:0000256" key="5">
    <source>
        <dbReference type="ARBA" id="ARBA00022723"/>
    </source>
</evidence>
<name>A0A967EAM7_9MICO</name>
<dbReference type="GO" id="GO:0005524">
    <property type="term" value="F:ATP binding"/>
    <property type="evidence" value="ECO:0007669"/>
    <property type="project" value="UniProtKB-KW"/>
</dbReference>
<dbReference type="Pfam" id="PF01163">
    <property type="entry name" value="RIO1"/>
    <property type="match status" value="1"/>
</dbReference>
<dbReference type="EC" id="2.7.11.1" evidence="2"/>
<keyword evidence="5" id="KW-0479">Metal-binding</keyword>
<evidence type="ECO:0000259" key="13">
    <source>
        <dbReference type="SMART" id="SM00090"/>
    </source>
</evidence>
<proteinExistence type="inferred from homology"/>
<comment type="catalytic activity">
    <reaction evidence="11">
        <text>L-seryl-[protein] + ATP = O-phospho-L-seryl-[protein] + ADP + H(+)</text>
        <dbReference type="Rhea" id="RHEA:17989"/>
        <dbReference type="Rhea" id="RHEA-COMP:9863"/>
        <dbReference type="Rhea" id="RHEA-COMP:11604"/>
        <dbReference type="ChEBI" id="CHEBI:15378"/>
        <dbReference type="ChEBI" id="CHEBI:29999"/>
        <dbReference type="ChEBI" id="CHEBI:30616"/>
        <dbReference type="ChEBI" id="CHEBI:83421"/>
        <dbReference type="ChEBI" id="CHEBI:456216"/>
        <dbReference type="EC" id="2.7.11.1"/>
    </reaction>
</comment>
<protein>
    <recommendedName>
        <fullName evidence="2">non-specific serine/threonine protein kinase</fullName>
        <ecNumber evidence="2">2.7.11.1</ecNumber>
    </recommendedName>
</protein>
<keyword evidence="8" id="KW-0067">ATP-binding</keyword>
<dbReference type="EMBL" id="JAAOIV010000006">
    <property type="protein sequence ID" value="NHN56059.1"/>
    <property type="molecule type" value="Genomic_DNA"/>
</dbReference>
<evidence type="ECO:0000256" key="9">
    <source>
        <dbReference type="ARBA" id="ARBA00022842"/>
    </source>
</evidence>
<dbReference type="Proteomes" id="UP000744769">
    <property type="component" value="Unassembled WGS sequence"/>
</dbReference>
<comment type="catalytic activity">
    <reaction evidence="10">
        <text>L-threonyl-[protein] + ATP = O-phospho-L-threonyl-[protein] + ADP + H(+)</text>
        <dbReference type="Rhea" id="RHEA:46608"/>
        <dbReference type="Rhea" id="RHEA-COMP:11060"/>
        <dbReference type="Rhea" id="RHEA-COMP:11605"/>
        <dbReference type="ChEBI" id="CHEBI:15378"/>
        <dbReference type="ChEBI" id="CHEBI:30013"/>
        <dbReference type="ChEBI" id="CHEBI:30616"/>
        <dbReference type="ChEBI" id="CHEBI:61977"/>
        <dbReference type="ChEBI" id="CHEBI:456216"/>
        <dbReference type="EC" id="2.7.11.1"/>
    </reaction>
</comment>
<dbReference type="Gene3D" id="3.30.200.20">
    <property type="entry name" value="Phosphorylase Kinase, domain 1"/>
    <property type="match status" value="1"/>
</dbReference>
<dbReference type="InterPro" id="IPR000687">
    <property type="entry name" value="RIO_kinase"/>
</dbReference>
<dbReference type="SMART" id="SM00090">
    <property type="entry name" value="RIO"/>
    <property type="match status" value="1"/>
</dbReference>
<dbReference type="InterPro" id="IPR011009">
    <property type="entry name" value="Kinase-like_dom_sf"/>
</dbReference>
<dbReference type="RefSeq" id="WP_166196454.1">
    <property type="nucleotide sequence ID" value="NZ_JAAOIV010000006.1"/>
</dbReference>
<keyword evidence="6" id="KW-0547">Nucleotide-binding</keyword>
<dbReference type="SUPFAM" id="SSF56112">
    <property type="entry name" value="Protein kinase-like (PK-like)"/>
    <property type="match status" value="1"/>
</dbReference>
<accession>A0A967EAM7</accession>
<evidence type="ECO:0000256" key="11">
    <source>
        <dbReference type="ARBA" id="ARBA00048679"/>
    </source>
</evidence>
<feature type="region of interest" description="Disordered" evidence="12">
    <location>
        <begin position="27"/>
        <end position="46"/>
    </location>
</feature>
<sequence length="278" mass="31128">MPFEAASPDPFDFRPIDDELAPGQRWSSWSSLERLQRGPEPRPDFVITDDESIDTELGVLKTGKEADVFLIERTAASDPTRSTRMVAKRYRTAEHRTFRRNDSYTEGRHIKDSRERRAVAKGSRFGREVASGVWAQAEWGVLVDWWREGLPVPYPVQIDGTELCLELITDEDGYPAPRLAASRGTRAQLQGWYDQLRDALITLAGKGIAHGDLSAYNLLTSGDRLVIIDVPQAVDLIANVNGPDFLHRDCVNVCTWFASKGLDVDGDLLFAELLGALW</sequence>
<keyword evidence="15" id="KW-1185">Reference proteome</keyword>
<dbReference type="GO" id="GO:0046872">
    <property type="term" value="F:metal ion binding"/>
    <property type="evidence" value="ECO:0007669"/>
    <property type="project" value="UniProtKB-KW"/>
</dbReference>
<evidence type="ECO:0000313" key="14">
    <source>
        <dbReference type="EMBL" id="NHN56059.1"/>
    </source>
</evidence>
<dbReference type="PANTHER" id="PTHR45723">
    <property type="entry name" value="SERINE/THREONINE-PROTEIN KINASE RIO1"/>
    <property type="match status" value="1"/>
</dbReference>
<keyword evidence="4" id="KW-0808">Transferase</keyword>
<evidence type="ECO:0000256" key="1">
    <source>
        <dbReference type="ARBA" id="ARBA00009196"/>
    </source>
</evidence>
<reference evidence="14" key="1">
    <citation type="submission" date="2020-03" db="EMBL/GenBank/DDBJ databases">
        <title>Draft sequencing of Calidifontibacter sp. DB0510.</title>
        <authorList>
            <person name="Kim D.-U."/>
        </authorList>
    </citation>
    <scope>NUCLEOTIDE SEQUENCE</scope>
    <source>
        <strain evidence="14">DB0510</strain>
    </source>
</reference>
<dbReference type="Gene3D" id="1.10.510.10">
    <property type="entry name" value="Transferase(Phosphotransferase) domain 1"/>
    <property type="match status" value="1"/>
</dbReference>